<dbReference type="AlphaFoldDB" id="A0A1Y5Q1J2"/>
<evidence type="ECO:0000259" key="1">
    <source>
        <dbReference type="Pfam" id="PF12969"/>
    </source>
</evidence>
<dbReference type="Pfam" id="PF12969">
    <property type="entry name" value="DUF3857"/>
    <property type="match status" value="1"/>
</dbReference>
<dbReference type="SUPFAM" id="SSF54001">
    <property type="entry name" value="Cysteine proteinases"/>
    <property type="match status" value="1"/>
</dbReference>
<dbReference type="InterPro" id="IPR024618">
    <property type="entry name" value="DUF3857"/>
</dbReference>
<accession>A0A1Y5Q1J2</accession>
<reference evidence="2" key="1">
    <citation type="submission" date="2016-03" db="EMBL/GenBank/DDBJ databases">
        <authorList>
            <person name="Ploux O."/>
        </authorList>
    </citation>
    <scope>NUCLEOTIDE SEQUENCE</scope>
    <source>
        <strain evidence="2">UC10</strain>
    </source>
</reference>
<gene>
    <name evidence="2" type="ORF">SPPYR_3651</name>
</gene>
<feature type="domain" description="DUF3857" evidence="1">
    <location>
        <begin position="69"/>
        <end position="214"/>
    </location>
</feature>
<dbReference type="InterPro" id="IPR038765">
    <property type="entry name" value="Papain-like_cys_pep_sf"/>
</dbReference>
<proteinExistence type="predicted"/>
<dbReference type="Gene3D" id="2.60.40.3140">
    <property type="match status" value="1"/>
</dbReference>
<dbReference type="Gene3D" id="3.10.620.30">
    <property type="match status" value="1"/>
</dbReference>
<dbReference type="KEGG" id="sphu:SPPYR_3651"/>
<name>A0A1Y5Q1J2_9SPHN</name>
<evidence type="ECO:0000313" key="2">
    <source>
        <dbReference type="EMBL" id="SBV34766.1"/>
    </source>
</evidence>
<organism evidence="2">
    <name type="scientific">uncultured Sphingopyxis sp</name>
    <dbReference type="NCBI Taxonomy" id="310581"/>
    <lineage>
        <taxon>Bacteria</taxon>
        <taxon>Pseudomonadati</taxon>
        <taxon>Pseudomonadota</taxon>
        <taxon>Alphaproteobacteria</taxon>
        <taxon>Sphingomonadales</taxon>
        <taxon>Sphingomonadaceae</taxon>
        <taxon>Sphingopyxis</taxon>
        <taxon>environmental samples</taxon>
    </lineage>
</organism>
<dbReference type="EMBL" id="LT598653">
    <property type="protein sequence ID" value="SBV34766.1"/>
    <property type="molecule type" value="Genomic_DNA"/>
</dbReference>
<sequence length="682" mass="75200">MRIFVSMMLGAALAQAQVQAQDERIERGPVPDWATPSELMPVPADASGLIFVRRQDALIHLDAEGQAQYLGYRIRILHPNALQMGNIQTAWNPASGAPVVHFIKVHRDGETIDVLEKSSFEILRREDQLEAAMLDGILTAVLRVPDLRVGDELEVGLTTRHADPTLGKNDSGLLFLGPSPAPGRYRLGLSWDKGLKPNIRMTPDMAPVARPRADGVDFSFDNPAMLTPPKDAPGRYQWQRIVEFTDFADWATISRHFAPLFAKAARIDDGSALDREAARIAAAHAEPLDRARAALGLVQRDVRYIYVGLGNGNLTPATAEETWQRRYGDCKGKTALLLALLARLGIEAEAVLANNSGGDDGLDERLPNPGMFDHVLVRARIDGTTYWLDGTLPPVAGPGTTPVIAYRWVLPLTERGSALKNIEWRMASRPNEITLYEIDARAGFDKPAKVTNKMIVRGLPGLVQQVQLSGLTPDQLRDGMRQQLIGATWETVDDVTWRYDQKAEASILTVTGTWTVDWDDDGDGDKSYALPGGGFSPPERRARAADQDQDLPYYSAPEFDCQVTTLRLPATTNAANWSFKSGYDTRIFGKNYYRAFDLRDGAIRMVRGLRVEQPEIDAASARRDNGRIAGFDNSMAWVSYKPEVAKPHDPASRVVPATYDIDWTADKVPCLSPAAISRAEAR</sequence>
<protein>
    <submittedName>
        <fullName evidence="2">Transglutaminase-like protein</fullName>
    </submittedName>
</protein>